<dbReference type="InterPro" id="IPR016181">
    <property type="entry name" value="Acyl_CoA_acyltransferase"/>
</dbReference>
<dbReference type="CDD" id="cd04301">
    <property type="entry name" value="NAT_SF"/>
    <property type="match status" value="1"/>
</dbReference>
<reference evidence="4" key="1">
    <citation type="submission" date="2022-09" db="EMBL/GenBank/DDBJ databases">
        <title>Australian commercial rhizobial inoculants.</title>
        <authorList>
            <person name="Kohlmeier M.G."/>
            <person name="O'Hara G.W."/>
            <person name="Colombi E."/>
            <person name="Ramsay J.P."/>
            <person name="Terpolilli J."/>
        </authorList>
    </citation>
    <scope>NUCLEOTIDE SEQUENCE</scope>
    <source>
        <strain evidence="4">WSM1592</strain>
    </source>
</reference>
<feature type="domain" description="N-acetyltransferase" evidence="3">
    <location>
        <begin position="44"/>
        <end position="191"/>
    </location>
</feature>
<sequence length="191" mass="21114">MSTSRRQAALLYRQRPDGRTPSKDAKAMIATEDSEISLLRPPVVTIRTAKPRDLPALNEMIALLAAHHGDAAAATPEQLERDLFGPVPWITALVAETDEELIGYAILVPLYRAQEGKRGMDLHHLFVRDGHRGHGIGQHLVNRARETAKAAGCDYLSVSAATGNIQAHRFYQHMDFTPRPVTGMRYMQALA</sequence>
<gene>
    <name evidence="4" type="ORF">N2599_03425</name>
</gene>
<protein>
    <submittedName>
        <fullName evidence="4">GNAT family N-acetyltransferase</fullName>
    </submittedName>
</protein>
<dbReference type="Proteomes" id="UP001060123">
    <property type="component" value="Chromosome"/>
</dbReference>
<evidence type="ECO:0000256" key="2">
    <source>
        <dbReference type="ARBA" id="ARBA00023315"/>
    </source>
</evidence>
<keyword evidence="5" id="KW-1185">Reference proteome</keyword>
<dbReference type="Pfam" id="PF00583">
    <property type="entry name" value="Acetyltransf_1"/>
    <property type="match status" value="1"/>
</dbReference>
<dbReference type="InterPro" id="IPR051016">
    <property type="entry name" value="Diverse_Substrate_AcTransf"/>
</dbReference>
<dbReference type="PROSITE" id="PS51186">
    <property type="entry name" value="GNAT"/>
    <property type="match status" value="1"/>
</dbReference>
<organism evidence="4 5">
    <name type="scientific">Rhizobium sullae</name>
    <name type="common">Rhizobium hedysari</name>
    <dbReference type="NCBI Taxonomy" id="50338"/>
    <lineage>
        <taxon>Bacteria</taxon>
        <taxon>Pseudomonadati</taxon>
        <taxon>Pseudomonadota</taxon>
        <taxon>Alphaproteobacteria</taxon>
        <taxon>Hyphomicrobiales</taxon>
        <taxon>Rhizobiaceae</taxon>
        <taxon>Rhizobium/Agrobacterium group</taxon>
        <taxon>Rhizobium</taxon>
    </lineage>
</organism>
<evidence type="ECO:0000256" key="1">
    <source>
        <dbReference type="ARBA" id="ARBA00022679"/>
    </source>
</evidence>
<dbReference type="PANTHER" id="PTHR10545">
    <property type="entry name" value="DIAMINE N-ACETYLTRANSFERASE"/>
    <property type="match status" value="1"/>
</dbReference>
<dbReference type="PANTHER" id="PTHR10545:SF29">
    <property type="entry name" value="GH14572P-RELATED"/>
    <property type="match status" value="1"/>
</dbReference>
<dbReference type="SUPFAM" id="SSF55729">
    <property type="entry name" value="Acyl-CoA N-acyltransferases (Nat)"/>
    <property type="match status" value="1"/>
</dbReference>
<evidence type="ECO:0000313" key="4">
    <source>
        <dbReference type="EMBL" id="UWU15083.1"/>
    </source>
</evidence>
<keyword evidence="1" id="KW-0808">Transferase</keyword>
<proteinExistence type="predicted"/>
<accession>A0ABY5XMC1</accession>
<dbReference type="EMBL" id="CP104143">
    <property type="protein sequence ID" value="UWU15083.1"/>
    <property type="molecule type" value="Genomic_DNA"/>
</dbReference>
<evidence type="ECO:0000313" key="5">
    <source>
        <dbReference type="Proteomes" id="UP001060123"/>
    </source>
</evidence>
<evidence type="ECO:0000259" key="3">
    <source>
        <dbReference type="PROSITE" id="PS51186"/>
    </source>
</evidence>
<dbReference type="InterPro" id="IPR000182">
    <property type="entry name" value="GNAT_dom"/>
</dbReference>
<keyword evidence="2" id="KW-0012">Acyltransferase</keyword>
<name>A0ABY5XMC1_RHISU</name>
<dbReference type="RefSeq" id="WP_198521640.1">
    <property type="nucleotide sequence ID" value="NZ_CP104143.1"/>
</dbReference>
<dbReference type="Gene3D" id="3.40.630.30">
    <property type="match status" value="1"/>
</dbReference>